<gene>
    <name evidence="2" type="ORF">ID616_26245</name>
    <name evidence="1" type="ORF">KF715C_ch52080</name>
</gene>
<reference evidence="1 3" key="1">
    <citation type="submission" date="2015-11" db="EMBL/GenBank/DDBJ databases">
        <title>Complete genome sequencing of a biphenyl-degrading bacterium, Pseudomonas putida KF715 (=NBRC110667).</title>
        <authorList>
            <person name="Suenaga H."/>
            <person name="Fujihara N."/>
            <person name="Watanabe T."/>
            <person name="Hirose J."/>
            <person name="Kimura N."/>
            <person name="Yamazoe A."/>
            <person name="Hosoyama A."/>
            <person name="Shimodaira J."/>
            <person name="Furukawa K."/>
        </authorList>
    </citation>
    <scope>NUCLEOTIDE SEQUENCE [LARGE SCALE GENOMIC DNA]</scope>
    <source>
        <strain evidence="1 3">KF715</strain>
    </source>
</reference>
<dbReference type="AlphaFoldDB" id="A0A1L7NJW3"/>
<evidence type="ECO:0000313" key="1">
    <source>
        <dbReference type="EMBL" id="BAW25781.1"/>
    </source>
</evidence>
<dbReference type="RefSeq" id="WP_023049287.1">
    <property type="nucleotide sequence ID" value="NZ_AP015029.1"/>
</dbReference>
<organism evidence="1 3">
    <name type="scientific">Pseudomonas putida</name>
    <name type="common">Arthrobacter siderocapsulatus</name>
    <dbReference type="NCBI Taxonomy" id="303"/>
    <lineage>
        <taxon>Bacteria</taxon>
        <taxon>Pseudomonadati</taxon>
        <taxon>Pseudomonadota</taxon>
        <taxon>Gammaproteobacteria</taxon>
        <taxon>Pseudomonadales</taxon>
        <taxon>Pseudomonadaceae</taxon>
        <taxon>Pseudomonas</taxon>
    </lineage>
</organism>
<protein>
    <submittedName>
        <fullName evidence="1">Uncharacterized protein</fullName>
    </submittedName>
</protein>
<dbReference type="Proteomes" id="UP000218731">
    <property type="component" value="Chromosome 1"/>
</dbReference>
<sequence>MPTPQEFQSFTASVFPSQAAETVIAKQPVLADYGRELRNAISQLPPEATRTLLGDYGQASPALMTSIEDSILLREFAHERVAQQADVSQEWLNAADTQRTGIDESAAAADDTWNAEP</sequence>
<name>A0A1L7NJW3_PSEPU</name>
<dbReference type="Proteomes" id="UP000516786">
    <property type="component" value="Chromosome"/>
</dbReference>
<proteinExistence type="predicted"/>
<dbReference type="EMBL" id="AP015029">
    <property type="protein sequence ID" value="BAW25781.1"/>
    <property type="molecule type" value="Genomic_DNA"/>
</dbReference>
<reference evidence="2 4" key="2">
    <citation type="submission" date="2020-09" db="EMBL/GenBank/DDBJ databases">
        <title>Co-existence of a novel multidrug-resistance efflux pump with carbapenem resistance gene blaVIM-2 in one megaplasmid in Pseudomonas putida.</title>
        <authorList>
            <person name="Peng K."/>
            <person name="Li R."/>
        </authorList>
    </citation>
    <scope>NUCLEOTIDE SEQUENCE [LARGE SCALE GENOMIC DNA]</scope>
    <source>
        <strain evidence="2 4">ZXPA-20</strain>
    </source>
</reference>
<evidence type="ECO:0000313" key="2">
    <source>
        <dbReference type="EMBL" id="QOC97503.1"/>
    </source>
</evidence>
<dbReference type="EMBL" id="CP061723">
    <property type="protein sequence ID" value="QOC97503.1"/>
    <property type="molecule type" value="Genomic_DNA"/>
</dbReference>
<evidence type="ECO:0000313" key="3">
    <source>
        <dbReference type="Proteomes" id="UP000218731"/>
    </source>
</evidence>
<accession>A0A1L7NJW3</accession>
<evidence type="ECO:0000313" key="4">
    <source>
        <dbReference type="Proteomes" id="UP000516786"/>
    </source>
</evidence>